<dbReference type="AlphaFoldDB" id="A0A3E4NBS4"/>
<dbReference type="RefSeq" id="WP_004303070.1">
    <property type="nucleotide sequence ID" value="NZ_JADNHC010000013.1"/>
</dbReference>
<evidence type="ECO:0000256" key="1">
    <source>
        <dbReference type="SAM" id="MobiDB-lite"/>
    </source>
</evidence>
<sequence length="130" mass="14706">MGKENQSFKQVIQSYLEQRAKRDSLFATSFAKQNKNIDECCNYIIGEAKKRGGNAVFMSDDEVFGLAVHYYDEDDIKVSKQTNYKVSAGNVKKEASTEQPEIKKPASAPNKRKGMKKQIPSGQFLLFEDL</sequence>
<feature type="compositionally biased region" description="Basic and acidic residues" evidence="1">
    <location>
        <begin position="91"/>
        <end position="104"/>
    </location>
</feature>
<dbReference type="Pfam" id="PF14058">
    <property type="entry name" value="PcfK"/>
    <property type="match status" value="1"/>
</dbReference>
<dbReference type="InterPro" id="IPR025624">
    <property type="entry name" value="PcfK"/>
</dbReference>
<reference evidence="2 3" key="1">
    <citation type="submission" date="2018-08" db="EMBL/GenBank/DDBJ databases">
        <title>A genome reference for cultivated species of the human gut microbiota.</title>
        <authorList>
            <person name="Zou Y."/>
            <person name="Xue W."/>
            <person name="Luo G."/>
        </authorList>
    </citation>
    <scope>NUCLEOTIDE SEQUENCE [LARGE SCALE GENOMIC DNA]</scope>
    <source>
        <strain evidence="2 3">TF10-34</strain>
    </source>
</reference>
<accession>A0A3E4NBS4</accession>
<evidence type="ECO:0008006" key="4">
    <source>
        <dbReference type="Google" id="ProtNLM"/>
    </source>
</evidence>
<dbReference type="EMBL" id="QSQU01000021">
    <property type="protein sequence ID" value="RGK60559.1"/>
    <property type="molecule type" value="Genomic_DNA"/>
</dbReference>
<evidence type="ECO:0000313" key="2">
    <source>
        <dbReference type="EMBL" id="RGK60559.1"/>
    </source>
</evidence>
<name>A0A3E4NBS4_9BACE</name>
<feature type="region of interest" description="Disordered" evidence="1">
    <location>
        <begin position="90"/>
        <end position="120"/>
    </location>
</feature>
<gene>
    <name evidence="2" type="ORF">DXD03_14595</name>
</gene>
<dbReference type="Proteomes" id="UP000261210">
    <property type="component" value="Unassembled WGS sequence"/>
</dbReference>
<evidence type="ECO:0000313" key="3">
    <source>
        <dbReference type="Proteomes" id="UP000261210"/>
    </source>
</evidence>
<protein>
    <recommendedName>
        <fullName evidence="4">PcfK-like protein</fullName>
    </recommendedName>
</protein>
<proteinExistence type="predicted"/>
<organism evidence="2 3">
    <name type="scientific">Bacteroides xylanisolvens</name>
    <dbReference type="NCBI Taxonomy" id="371601"/>
    <lineage>
        <taxon>Bacteria</taxon>
        <taxon>Pseudomonadati</taxon>
        <taxon>Bacteroidota</taxon>
        <taxon>Bacteroidia</taxon>
        <taxon>Bacteroidales</taxon>
        <taxon>Bacteroidaceae</taxon>
        <taxon>Bacteroides</taxon>
    </lineage>
</organism>
<comment type="caution">
    <text evidence="2">The sequence shown here is derived from an EMBL/GenBank/DDBJ whole genome shotgun (WGS) entry which is preliminary data.</text>
</comment>